<evidence type="ECO:0000313" key="1">
    <source>
        <dbReference type="EMBL" id="MFD1711874.1"/>
    </source>
</evidence>
<proteinExistence type="predicted"/>
<sequence length="76" mass="8803">MTLSRLVLALESEGDFKIADLYHLDMERFKLALEILDEWRLDRHYASKAKLFDVSMQMAVLEGQTDKVAASESKKR</sequence>
<name>A0ABW4KW84_9BURK</name>
<evidence type="ECO:0000313" key="2">
    <source>
        <dbReference type="Proteomes" id="UP001597304"/>
    </source>
</evidence>
<organism evidence="1 2">
    <name type="scientific">Ottowia flava</name>
    <dbReference type="NCBI Taxonomy" id="2675430"/>
    <lineage>
        <taxon>Bacteria</taxon>
        <taxon>Pseudomonadati</taxon>
        <taxon>Pseudomonadota</taxon>
        <taxon>Betaproteobacteria</taxon>
        <taxon>Burkholderiales</taxon>
        <taxon>Comamonadaceae</taxon>
        <taxon>Ottowia</taxon>
    </lineage>
</organism>
<accession>A0ABW4KW84</accession>
<dbReference type="RefSeq" id="WP_255507644.1">
    <property type="nucleotide sequence ID" value="NZ_JBHUEJ010000036.1"/>
</dbReference>
<dbReference type="Proteomes" id="UP001597304">
    <property type="component" value="Unassembled WGS sequence"/>
</dbReference>
<reference evidence="2" key="1">
    <citation type="journal article" date="2019" name="Int. J. Syst. Evol. Microbiol.">
        <title>The Global Catalogue of Microorganisms (GCM) 10K type strain sequencing project: providing services to taxonomists for standard genome sequencing and annotation.</title>
        <authorList>
            <consortium name="The Broad Institute Genomics Platform"/>
            <consortium name="The Broad Institute Genome Sequencing Center for Infectious Disease"/>
            <person name="Wu L."/>
            <person name="Ma J."/>
        </authorList>
    </citation>
    <scope>NUCLEOTIDE SEQUENCE [LARGE SCALE GENOMIC DNA]</scope>
    <source>
        <strain evidence="2">LMG 29247</strain>
    </source>
</reference>
<gene>
    <name evidence="1" type="ORF">ACFSF0_14760</name>
</gene>
<dbReference type="EMBL" id="JBHUEJ010000036">
    <property type="protein sequence ID" value="MFD1711874.1"/>
    <property type="molecule type" value="Genomic_DNA"/>
</dbReference>
<protein>
    <submittedName>
        <fullName evidence="1">Uncharacterized protein</fullName>
    </submittedName>
</protein>
<comment type="caution">
    <text evidence="1">The sequence shown here is derived from an EMBL/GenBank/DDBJ whole genome shotgun (WGS) entry which is preliminary data.</text>
</comment>
<keyword evidence="2" id="KW-1185">Reference proteome</keyword>